<keyword evidence="3" id="KW-1185">Reference proteome</keyword>
<dbReference type="PANTHER" id="PTHR48100">
    <property type="entry name" value="BROAD-SPECIFICITY PHOSPHATASE YOR283W-RELATED"/>
    <property type="match status" value="1"/>
</dbReference>
<proteinExistence type="predicted"/>
<dbReference type="RefSeq" id="WP_096462090.1">
    <property type="nucleotide sequence ID" value="NZ_AP014936.1"/>
</dbReference>
<reference evidence="2 3" key="1">
    <citation type="submission" date="2015-08" db="EMBL/GenBank/DDBJ databases">
        <title>Complete genome sequence of Sulfurifustis variabilis.</title>
        <authorList>
            <person name="Miura A."/>
            <person name="Kojima H."/>
            <person name="Fukui M."/>
        </authorList>
    </citation>
    <scope>NUCLEOTIDE SEQUENCE [LARGE SCALE GENOMIC DNA]</scope>
    <source>
        <strain evidence="3">skN76</strain>
    </source>
</reference>
<feature type="binding site" evidence="1">
    <location>
        <begin position="25"/>
        <end position="26"/>
    </location>
    <ligand>
        <name>substrate</name>
    </ligand>
</feature>
<evidence type="ECO:0000256" key="1">
    <source>
        <dbReference type="PIRSR" id="PIRSR613078-2"/>
    </source>
</evidence>
<dbReference type="Gene3D" id="3.40.50.1240">
    <property type="entry name" value="Phosphoglycerate mutase-like"/>
    <property type="match status" value="1"/>
</dbReference>
<dbReference type="GO" id="GO:0070297">
    <property type="term" value="P:regulation of phosphorelay signal transduction system"/>
    <property type="evidence" value="ECO:0007669"/>
    <property type="project" value="TreeGrafter"/>
</dbReference>
<dbReference type="InterPro" id="IPR013078">
    <property type="entry name" value="His_Pase_superF_clade-1"/>
</dbReference>
<dbReference type="SUPFAM" id="SSF53254">
    <property type="entry name" value="Phosphoglycerate mutase-like"/>
    <property type="match status" value="1"/>
</dbReference>
<dbReference type="KEGG" id="sva:SVA_3170"/>
<dbReference type="PANTHER" id="PTHR48100:SF15">
    <property type="entry name" value="SEDOHEPTULOSE 1,7-BISPHOSPHATASE"/>
    <property type="match status" value="1"/>
</dbReference>
<name>A0A1C7AEW0_9GAMM</name>
<dbReference type="GO" id="GO:0101006">
    <property type="term" value="F:protein histidine phosphatase activity"/>
    <property type="evidence" value="ECO:0007669"/>
    <property type="project" value="TreeGrafter"/>
</dbReference>
<feature type="binding site" evidence="1">
    <location>
        <position position="62"/>
    </location>
    <ligand>
        <name>substrate</name>
    </ligand>
</feature>
<dbReference type="Pfam" id="PF00300">
    <property type="entry name" value="His_Phos_1"/>
    <property type="match status" value="1"/>
</dbReference>
<dbReference type="SMART" id="SM00855">
    <property type="entry name" value="PGAM"/>
    <property type="match status" value="1"/>
</dbReference>
<dbReference type="InterPro" id="IPR029033">
    <property type="entry name" value="His_PPase_superfam"/>
</dbReference>
<dbReference type="Proteomes" id="UP000218899">
    <property type="component" value="Chromosome"/>
</dbReference>
<organism evidence="2 3">
    <name type="scientific">Sulfurifustis variabilis</name>
    <dbReference type="NCBI Taxonomy" id="1675686"/>
    <lineage>
        <taxon>Bacteria</taxon>
        <taxon>Pseudomonadati</taxon>
        <taxon>Pseudomonadota</taxon>
        <taxon>Gammaproteobacteria</taxon>
        <taxon>Acidiferrobacterales</taxon>
        <taxon>Acidiferrobacteraceae</taxon>
        <taxon>Sulfurifustis</taxon>
    </lineage>
</organism>
<evidence type="ECO:0000313" key="3">
    <source>
        <dbReference type="Proteomes" id="UP000218899"/>
    </source>
</evidence>
<dbReference type="OrthoDB" id="9781415at2"/>
<evidence type="ECO:0000313" key="2">
    <source>
        <dbReference type="EMBL" id="BAU49718.1"/>
    </source>
</evidence>
<dbReference type="EMBL" id="AP014936">
    <property type="protein sequence ID" value="BAU49718.1"/>
    <property type="molecule type" value="Genomic_DNA"/>
</dbReference>
<gene>
    <name evidence="2" type="ORF">SVA_3170</name>
</gene>
<dbReference type="InterPro" id="IPR050275">
    <property type="entry name" value="PGM_Phosphatase"/>
</dbReference>
<dbReference type="CDD" id="cd07067">
    <property type="entry name" value="HP_PGM_like"/>
    <property type="match status" value="1"/>
</dbReference>
<accession>A0A1C7AEW0</accession>
<sequence>MVEHLPAVYLARHGETAWSASGRHTGRTDIPLTERGEEDARALGARLEGIEFALVLTSPLERARRTAALAGFGSAQAERDLMEWDYGKYEGRRTVDIRRERPGWRLFEDGCPDGETAAVVGARADRLLARLRAIAADALVFAHRDILRVLAARWTGLAALEGRRFYLDTTSLSMLGYHHDPNEPVIRLWNEICVPGSVPGLRATRSGPKAAPESERA</sequence>
<protein>
    <submittedName>
        <fullName evidence="2">Phosphoglycerate mutase</fullName>
    </submittedName>
</protein>
<dbReference type="AlphaFoldDB" id="A0A1C7AEW0"/>